<dbReference type="EMBL" id="LC521327">
    <property type="protein sequence ID" value="BBZ90081.1"/>
    <property type="molecule type" value="Genomic_RNA"/>
</dbReference>
<reference evidence="2" key="1">
    <citation type="journal article" date="2020" name="Microbes Environ.">
        <title>Viral RNA genomes identified from marine macroalgae and a diatom.</title>
        <authorList>
            <person name="Chiba Y."/>
            <person name="Tomarum Y."/>
            <person name="Shimabukuro H."/>
            <person name="Kimura K."/>
            <person name="Hirai M."/>
            <person name="Takaki Y."/>
            <person name="Hagiwara D."/>
            <person name="Nunoura T."/>
            <person name="Urayama S."/>
        </authorList>
    </citation>
    <scope>NUCLEOTIDE SEQUENCE</scope>
    <source>
        <strain evidence="2">Chiba7</strain>
    </source>
</reference>
<protein>
    <submittedName>
        <fullName evidence="2">Coat protein</fullName>
    </submittedName>
</protein>
<dbReference type="Pfam" id="PF05518">
    <property type="entry name" value="Totivirus_coat"/>
    <property type="match status" value="1"/>
</dbReference>
<feature type="region of interest" description="Disordered" evidence="1">
    <location>
        <begin position="721"/>
        <end position="754"/>
    </location>
</feature>
<name>A0A6J4BT74_9VIRU</name>
<sequence length="754" mass="79958">MASVPVPVDSERSPLSGVVVSGTFSPLEGNLKYRRYGGTVTTTSRVTGMVDVSPKHVNYYVGARGSGVIPRREPSESIQVIEQVVTLAEELHTELSARIRKYINVGPDYSRVDMSAVIYRLSAAMASFALRGKLTTSEIRGDRPVKVRVVSTLAKAMPAEGHVFVPRLVDTIDCPYVFSALSSAINGAGAVCVTDVLEVDPTTCGARIPAAVNISLARGCLMALRILFRMYALSGQGAIAGLAYTKGLHSVVSVCGHTDEGGYMRDVLRRDEFAVPFGGVYADNVDSFTHFPIFGKGDVVGVQALVDGSALKTAGLSALADPLITRHGRCYPTTFSIGEFKDEGGVGRETFGGERREMARQIAHSSQTYAENYVRLLGMAVCGDDGGFEKAGGALQGMMMSSAQVAQDSRHLRNAVVSPYFWVEPSTLFRKVDSSAATREGYGVLAGTIDSSTKSAFPKAEILVDGAHKIGVSYEHRSVRATPGLVHCYMHASDGMGAIVPYSMRPDRCGLVGDGQVNEAYGEDVATRMKRGATIDSYVWKTGSSQIPAPAEFMYTGNKVGVQITKSTVDEIGFGCTPVHTVVPYDHKGEVTVTMTASKPELYGLVGAVNDSRDDKRVRSVAIASLEAVRNAHAVGMPSAKGHLLGVCLDEPGAGAPSEEDELYLENEAMYGIAERVAPTRKNDQVGGPQPLVYVDSTLHPAPKRTVGMISGGPVVSTVDVEGEGASPGPMSEGHDEVTETAIASEPVVGGEAQ</sequence>
<proteinExistence type="predicted"/>
<dbReference type="InterPro" id="IPR008871">
    <property type="entry name" value="Totivirus_coat"/>
</dbReference>
<dbReference type="GO" id="GO:0019028">
    <property type="term" value="C:viral capsid"/>
    <property type="evidence" value="ECO:0007669"/>
    <property type="project" value="UniProtKB-KW"/>
</dbReference>
<evidence type="ECO:0000313" key="2">
    <source>
        <dbReference type="EMBL" id="BBZ90081.1"/>
    </source>
</evidence>
<organism evidence="2">
    <name type="scientific">Red algae totivirus 1</name>
    <dbReference type="NCBI Taxonomy" id="2706914"/>
    <lineage>
        <taxon>Viruses</taxon>
        <taxon>Riboviria</taxon>
        <taxon>Orthornavirae</taxon>
        <taxon>Duplornaviricota</taxon>
        <taxon>Chrymotiviricetes</taxon>
        <taxon>Ghabrivirales</taxon>
        <taxon>Totiviridae</taxon>
    </lineage>
</organism>
<keyword evidence="2" id="KW-0946">Virion</keyword>
<gene>
    <name evidence="2" type="primary">CP</name>
</gene>
<keyword evidence="2" id="KW-0167">Capsid protein</keyword>
<evidence type="ECO:0000256" key="1">
    <source>
        <dbReference type="SAM" id="MobiDB-lite"/>
    </source>
</evidence>
<accession>A0A6J4BT74</accession>